<dbReference type="Gene3D" id="3.60.10.10">
    <property type="entry name" value="Endonuclease/exonuclease/phosphatase"/>
    <property type="match status" value="1"/>
</dbReference>
<dbReference type="RefSeq" id="WP_023626020.1">
    <property type="nucleotide sequence ID" value="NZ_BAUW01000029.1"/>
</dbReference>
<dbReference type="Pfam" id="PF03372">
    <property type="entry name" value="Exo_endo_phos"/>
    <property type="match status" value="1"/>
</dbReference>
<evidence type="ECO:0000313" key="2">
    <source>
        <dbReference type="EMBL" id="GAE45806.1"/>
    </source>
</evidence>
<dbReference type="SUPFAM" id="SSF56219">
    <property type="entry name" value="DNase I-like"/>
    <property type="match status" value="1"/>
</dbReference>
<dbReference type="InterPro" id="IPR036691">
    <property type="entry name" value="Endo/exonu/phosph_ase_sf"/>
</dbReference>
<gene>
    <name evidence="2" type="ORF">JCM21738_2652</name>
</gene>
<accession>W4RNB6</accession>
<evidence type="ECO:0000313" key="3">
    <source>
        <dbReference type="Proteomes" id="UP000018949"/>
    </source>
</evidence>
<reference evidence="2 3" key="1">
    <citation type="submission" date="2013-12" db="EMBL/GenBank/DDBJ databases">
        <title>NBRP : Genome information of microbial organism related human and environment.</title>
        <authorList>
            <person name="Hattori M."/>
            <person name="Oshima K."/>
            <person name="Inaba H."/>
            <person name="Suda W."/>
            <person name="Sakamoto M."/>
            <person name="Iino T."/>
            <person name="Kitahara M."/>
            <person name="Oshida Y."/>
            <person name="Iida T."/>
            <person name="Kudo T."/>
            <person name="Itoh T."/>
            <person name="Ahmed I."/>
            <person name="Ohkuma M."/>
        </authorList>
    </citation>
    <scope>NUCLEOTIDE SEQUENCE [LARGE SCALE GENOMIC DNA]</scope>
    <source>
        <strain evidence="2 3">JCM 21738</strain>
    </source>
</reference>
<comment type="caution">
    <text evidence="2">The sequence shown here is derived from an EMBL/GenBank/DDBJ whole genome shotgun (WGS) entry which is preliminary data.</text>
</comment>
<dbReference type="AlphaFoldDB" id="W4RNB6"/>
<evidence type="ECO:0000259" key="1">
    <source>
        <dbReference type="Pfam" id="PF03372"/>
    </source>
</evidence>
<organism evidence="2 3">
    <name type="scientific">Mesobacillus boroniphilus JCM 21738</name>
    <dbReference type="NCBI Taxonomy" id="1294265"/>
    <lineage>
        <taxon>Bacteria</taxon>
        <taxon>Bacillati</taxon>
        <taxon>Bacillota</taxon>
        <taxon>Bacilli</taxon>
        <taxon>Bacillales</taxon>
        <taxon>Bacillaceae</taxon>
        <taxon>Mesobacillus</taxon>
    </lineage>
</organism>
<dbReference type="InterPro" id="IPR005135">
    <property type="entry name" value="Endo/exonuclease/phosphatase"/>
</dbReference>
<proteinExistence type="predicted"/>
<name>W4RNB6_9BACI</name>
<dbReference type="Proteomes" id="UP000018949">
    <property type="component" value="Unassembled WGS sequence"/>
</dbReference>
<keyword evidence="3" id="KW-1185">Reference proteome</keyword>
<feature type="domain" description="Endonuclease/exonuclease/phosphatase" evidence="1">
    <location>
        <begin position="4"/>
        <end position="227"/>
    </location>
</feature>
<dbReference type="EMBL" id="BAUW01000029">
    <property type="protein sequence ID" value="GAE45806.1"/>
    <property type="molecule type" value="Genomic_DNA"/>
</dbReference>
<dbReference type="eggNOG" id="COG0708">
    <property type="taxonomic scope" value="Bacteria"/>
</dbReference>
<sequence>MKLITWNASMRFRDKIESILPFNADILVIPECEAPEKWRASNRLQEINKFLWFGDNLNKGIGILNLNDNLHIELHPSYNKEFRYIIPLIVTGKQSFILIAVWSQLSKSKFDSYIGQIFLALNYYESLLNEPCIIAGDWNSNKLFDHIKRVGTHSEVVDLLDKVNVRSAYHHLLNEEHGIETIPTHYFRKDKASPFHIDFIFASESILKQTSKLEIGSYEEWIKLSDHMPIVMELNTNLAIFE</sequence>
<protein>
    <recommendedName>
        <fullName evidence="1">Endonuclease/exonuclease/phosphatase domain-containing protein</fullName>
    </recommendedName>
</protein>
<dbReference type="GO" id="GO:0003824">
    <property type="term" value="F:catalytic activity"/>
    <property type="evidence" value="ECO:0007669"/>
    <property type="project" value="InterPro"/>
</dbReference>